<dbReference type="NCBIfam" id="TIGR00581">
    <property type="entry name" value="moaC"/>
    <property type="match status" value="1"/>
</dbReference>
<reference evidence="5" key="1">
    <citation type="submission" date="2015-10" db="EMBL/GenBank/DDBJ databases">
        <title>Niche specialization of a soil ammonia-oxidizing archaeon, Candidatus Nitrosocosmicus oleophilus.</title>
        <authorList>
            <person name="Jung M.-Y."/>
            <person name="Rhee S.-K."/>
        </authorList>
    </citation>
    <scope>NUCLEOTIDE SEQUENCE [LARGE SCALE GENOMIC DNA]</scope>
    <source>
        <strain evidence="5">MY3</strain>
    </source>
</reference>
<dbReference type="InterPro" id="IPR036522">
    <property type="entry name" value="MoaC_sf"/>
</dbReference>
<dbReference type="SUPFAM" id="SSF53218">
    <property type="entry name" value="Molybdenum cofactor biosynthesis proteins"/>
    <property type="match status" value="1"/>
</dbReference>
<dbReference type="SUPFAM" id="SSF55040">
    <property type="entry name" value="Molybdenum cofactor biosynthesis protein C, MoaC"/>
    <property type="match status" value="1"/>
</dbReference>
<dbReference type="NCBIfam" id="TIGR00177">
    <property type="entry name" value="molyb_syn"/>
    <property type="match status" value="1"/>
</dbReference>
<dbReference type="NCBIfam" id="NF002947">
    <property type="entry name" value="PRK03604.1"/>
    <property type="match status" value="1"/>
</dbReference>
<dbReference type="InterPro" id="IPR051920">
    <property type="entry name" value="MPT_Adenylyltrnsfr/MoaC-Rel"/>
</dbReference>
<dbReference type="Pfam" id="PF01967">
    <property type="entry name" value="MoaC"/>
    <property type="match status" value="1"/>
</dbReference>
<dbReference type="Pfam" id="PF00994">
    <property type="entry name" value="MoCF_biosynth"/>
    <property type="match status" value="1"/>
</dbReference>
<feature type="domain" description="MoaB/Mog" evidence="3">
    <location>
        <begin position="149"/>
        <end position="291"/>
    </location>
</feature>
<dbReference type="PIRSF" id="PIRSF036594">
    <property type="entry name" value="MoaC_MogA"/>
    <property type="match status" value="1"/>
</dbReference>
<dbReference type="InterPro" id="IPR001453">
    <property type="entry name" value="MoaB/Mog_dom"/>
</dbReference>
<dbReference type="Proteomes" id="UP000058925">
    <property type="component" value="Chromosome"/>
</dbReference>
<dbReference type="InterPro" id="IPR036425">
    <property type="entry name" value="MoaB/Mog-like_dom_sf"/>
</dbReference>
<evidence type="ECO:0000256" key="2">
    <source>
        <dbReference type="ARBA" id="ARBA00023150"/>
    </source>
</evidence>
<dbReference type="InterPro" id="IPR023045">
    <property type="entry name" value="MoaC"/>
</dbReference>
<dbReference type="PANTHER" id="PTHR43764:SF1">
    <property type="entry name" value="MOLYBDOPTERIN MOLYBDOTRANSFERASE"/>
    <property type="match status" value="1"/>
</dbReference>
<dbReference type="InterPro" id="IPR008284">
    <property type="entry name" value="MoCF_biosynth_CS"/>
</dbReference>
<dbReference type="Gene3D" id="3.30.70.640">
    <property type="entry name" value="Molybdopterin cofactor biosynthesis C (MoaC) domain"/>
    <property type="match status" value="1"/>
</dbReference>
<evidence type="ECO:0000313" key="5">
    <source>
        <dbReference type="Proteomes" id="UP000058925"/>
    </source>
</evidence>
<comment type="pathway">
    <text evidence="1">Cofactor biosynthesis; molybdopterin biosynthesis.</text>
</comment>
<dbReference type="InterPro" id="IPR012247">
    <property type="entry name" value="MoaC_MogA"/>
</dbReference>
<dbReference type="EMBL" id="CP012850">
    <property type="protein sequence ID" value="ALI34239.1"/>
    <property type="molecule type" value="Genomic_DNA"/>
</dbReference>
<dbReference type="PROSITE" id="PS01078">
    <property type="entry name" value="MOCF_BIOSYNTHESIS_1"/>
    <property type="match status" value="1"/>
</dbReference>
<evidence type="ECO:0000313" key="4">
    <source>
        <dbReference type="EMBL" id="ALI34239.1"/>
    </source>
</evidence>
<dbReference type="AlphaFoldDB" id="A0A654LV41"/>
<accession>A0A654LV41</accession>
<protein>
    <submittedName>
        <fullName evidence="4">Cyclic pyranopterin monophosphate synthase accessory protein</fullName>
    </submittedName>
</protein>
<sequence>MIDVGDKPESLRTAVAQALLSFDNKIMSIIKDGNSPKGNIFEIAKVSGTLGAKKTSDLIPYCHPIPIDDVKVAVTIEPSHVRILVKVKSIWKTGVEMEALTGATIAALSVYDILKPLDISLSIDNIKLLEKHGGIGDFKENYDKKLEAAVITISDSRKKDQDESGKLIINTLTSNGFDIIDYKIIPDEIKLIEQELIYYSDKLKVNIIITTGGTGVGPRDVTPEATKKIIEKEVLGITENLRDYGQSRTPLSMLSRGVSGIRGNTLIVNMPGSTTAVSQSISALFPGVMHIFRMIAGHGHHK</sequence>
<dbReference type="KEGG" id="taa:NMY3_00025"/>
<evidence type="ECO:0000256" key="1">
    <source>
        <dbReference type="ARBA" id="ARBA00005046"/>
    </source>
</evidence>
<dbReference type="InterPro" id="IPR002820">
    <property type="entry name" value="Mopterin_CF_biosynth-C_dom"/>
</dbReference>
<keyword evidence="2" id="KW-0501">Molybdenum cofactor biosynthesis</keyword>
<keyword evidence="5" id="KW-1185">Reference proteome</keyword>
<dbReference type="Gene3D" id="3.40.980.10">
    <property type="entry name" value="MoaB/Mog-like domain"/>
    <property type="match status" value="1"/>
</dbReference>
<proteinExistence type="predicted"/>
<dbReference type="PANTHER" id="PTHR43764">
    <property type="entry name" value="MOLYBDENUM COFACTOR BIOSYNTHESIS"/>
    <property type="match status" value="1"/>
</dbReference>
<evidence type="ECO:0000259" key="3">
    <source>
        <dbReference type="SMART" id="SM00852"/>
    </source>
</evidence>
<organism evidence="4 5">
    <name type="scientific">Candidatus Nitrosocosmicus oleophilus</name>
    <dbReference type="NCBI Taxonomy" id="1353260"/>
    <lineage>
        <taxon>Archaea</taxon>
        <taxon>Nitrososphaerota</taxon>
        <taxon>Nitrososphaeria</taxon>
        <taxon>Nitrososphaerales</taxon>
        <taxon>Nitrososphaeraceae</taxon>
        <taxon>Candidatus Nitrosocosmicus</taxon>
    </lineage>
</organism>
<dbReference type="CDD" id="cd00886">
    <property type="entry name" value="MogA_MoaB"/>
    <property type="match status" value="1"/>
</dbReference>
<gene>
    <name evidence="4" type="primary">moaC</name>
    <name evidence="4" type="ORF">NMY3_00025</name>
</gene>
<dbReference type="GO" id="GO:0006777">
    <property type="term" value="P:Mo-molybdopterin cofactor biosynthetic process"/>
    <property type="evidence" value="ECO:0007669"/>
    <property type="project" value="UniProtKB-KW"/>
</dbReference>
<dbReference type="UniPathway" id="UPA00344"/>
<name>A0A654LV41_9ARCH</name>
<dbReference type="SMART" id="SM00852">
    <property type="entry name" value="MoCF_biosynth"/>
    <property type="match status" value="1"/>
</dbReference>